<organism evidence="2 3">
    <name type="scientific">Vreelandella nigrificans</name>
    <dbReference type="NCBI Taxonomy" id="2042704"/>
    <lineage>
        <taxon>Bacteria</taxon>
        <taxon>Pseudomonadati</taxon>
        <taxon>Pseudomonadota</taxon>
        <taxon>Gammaproteobacteria</taxon>
        <taxon>Oceanospirillales</taxon>
        <taxon>Halomonadaceae</taxon>
        <taxon>Vreelandella</taxon>
    </lineage>
</organism>
<comment type="caution">
    <text evidence="2">The sequence shown here is derived from an EMBL/GenBank/DDBJ whole genome shotgun (WGS) entry which is preliminary data.</text>
</comment>
<keyword evidence="1" id="KW-0472">Membrane</keyword>
<dbReference type="EMBL" id="NWUX01000002">
    <property type="protein sequence ID" value="PCF97012.1"/>
    <property type="molecule type" value="Genomic_DNA"/>
</dbReference>
<accession>A0A2A4HQ15</accession>
<evidence type="ECO:0000313" key="2">
    <source>
        <dbReference type="EMBL" id="PCF97012.1"/>
    </source>
</evidence>
<reference evidence="3" key="1">
    <citation type="submission" date="2017-09" db="EMBL/GenBank/DDBJ databases">
        <authorList>
            <person name="Cho G.-S."/>
            <person name="Oguntoyinbo F.A."/>
            <person name="Cnockaert M."/>
            <person name="Kabisch J."/>
            <person name="Neve H."/>
            <person name="Bockelmann W."/>
            <person name="Wenning M."/>
            <person name="Franz C.M."/>
            <person name="Vandamme P."/>
        </authorList>
    </citation>
    <scope>NUCLEOTIDE SEQUENCE [LARGE SCALE GENOMIC DNA]</scope>
    <source>
        <strain evidence="3">MBT G8648</strain>
    </source>
</reference>
<dbReference type="Proteomes" id="UP000218677">
    <property type="component" value="Unassembled WGS sequence"/>
</dbReference>
<keyword evidence="1" id="KW-0812">Transmembrane</keyword>
<evidence type="ECO:0000256" key="1">
    <source>
        <dbReference type="SAM" id="Phobius"/>
    </source>
</evidence>
<dbReference type="InterPro" id="IPR021830">
    <property type="entry name" value="DUF3422"/>
</dbReference>
<name>A0A2A4HQ15_9GAMM</name>
<dbReference type="Pfam" id="PF11902">
    <property type="entry name" value="DUF3422"/>
    <property type="match status" value="1"/>
</dbReference>
<gene>
    <name evidence="2" type="ORF">CPA45_04730</name>
</gene>
<evidence type="ECO:0008006" key="4">
    <source>
        <dbReference type="Google" id="ProtNLM"/>
    </source>
</evidence>
<protein>
    <recommendedName>
        <fullName evidence="4">Egg lysin</fullName>
    </recommendedName>
</protein>
<proteinExistence type="predicted"/>
<evidence type="ECO:0000313" key="3">
    <source>
        <dbReference type="Proteomes" id="UP000218677"/>
    </source>
</evidence>
<keyword evidence="1" id="KW-1133">Transmembrane helix</keyword>
<feature type="transmembrane region" description="Helical" evidence="1">
    <location>
        <begin position="382"/>
        <end position="405"/>
    </location>
</feature>
<sequence>MHHQHAALHNELHARPPIYFEGPACLHHYAFMVNGDDIDALLIRLADATGTTATLDQVQQIVSCQDCSVKWERHTEFFTLTIKQANSESPQVWPAPPAFLNTVLADYAEHIVNASVLRVETANRWAGSVEAYGLDQPAGSKVGGGDATVWSDFNLDEQHINRLLLVNEHLDSYRLGRMVRRLFDIETYRMMAMLALPEAKALSSELQHYEAELSALSHQHAEQHTAPAEPMLSALTLLSAKLERCGVQTRQRFSATDAYANIVLARINELREERLGNYPRLGMFILRRFEPAVRYCDAMNRRVETLATSATRLNDLLRTRTQVEIEGQNYKILQSLDARASSQLKIQKAVEGLSIIVISYYIFSLMKLGLESLKALGFDIEPSVAATVIAPLGALIIAVLTWRIWKVKQH</sequence>
<dbReference type="AlphaFoldDB" id="A0A2A4HQ15"/>
<keyword evidence="3" id="KW-1185">Reference proteome</keyword>
<dbReference type="RefSeq" id="WP_096650463.1">
    <property type="nucleotide sequence ID" value="NZ_NWUX01000002.1"/>
</dbReference>
<dbReference type="OrthoDB" id="9767470at2"/>